<evidence type="ECO:0000313" key="3">
    <source>
        <dbReference type="EMBL" id="EKX98743.1"/>
    </source>
</evidence>
<dbReference type="Proteomes" id="UP000010433">
    <property type="component" value="Unassembled WGS sequence"/>
</dbReference>
<keyword evidence="4" id="KW-1185">Reference proteome</keyword>
<comment type="caution">
    <text evidence="3">The sequence shown here is derived from an EMBL/GenBank/DDBJ whole genome shotgun (WGS) entry which is preliminary data.</text>
</comment>
<dbReference type="GO" id="GO:0016788">
    <property type="term" value="F:hydrolase activity, acting on ester bonds"/>
    <property type="evidence" value="ECO:0007669"/>
    <property type="project" value="UniProtKB-ARBA"/>
</dbReference>
<reference evidence="3 4" key="1">
    <citation type="submission" date="2012-05" db="EMBL/GenBank/DDBJ databases">
        <authorList>
            <person name="Weinstock G."/>
            <person name="Sodergren E."/>
            <person name="Lobos E.A."/>
            <person name="Fulton L."/>
            <person name="Fulton R."/>
            <person name="Courtney L."/>
            <person name="Fronick C."/>
            <person name="O'Laughlin M."/>
            <person name="Godfrey J."/>
            <person name="Wilson R.M."/>
            <person name="Miner T."/>
            <person name="Farmer C."/>
            <person name="Delehaunty K."/>
            <person name="Cordes M."/>
            <person name="Minx P."/>
            <person name="Tomlinson C."/>
            <person name="Chen J."/>
            <person name="Wollam A."/>
            <person name="Pepin K.H."/>
            <person name="Bhonagiri V."/>
            <person name="Zhang X."/>
            <person name="Suruliraj S."/>
            <person name="Warren W."/>
            <person name="Mitreva M."/>
            <person name="Mardis E.R."/>
            <person name="Wilson R.K."/>
        </authorList>
    </citation>
    <scope>NUCLEOTIDE SEQUENCE [LARGE SCALE GENOMIC DNA]</scope>
    <source>
        <strain evidence="3 4">F0055</strain>
    </source>
</reference>
<dbReference type="AlphaFoldDB" id="L1N5G9"/>
<evidence type="ECO:0000256" key="1">
    <source>
        <dbReference type="SAM" id="SignalP"/>
    </source>
</evidence>
<evidence type="ECO:0000313" key="4">
    <source>
        <dbReference type="Proteomes" id="UP000010433"/>
    </source>
</evidence>
<feature type="domain" description="DUF4886" evidence="2">
    <location>
        <begin position="35"/>
        <end position="276"/>
    </location>
</feature>
<dbReference type="Pfam" id="PF16227">
    <property type="entry name" value="DUF4886"/>
    <property type="match status" value="1"/>
</dbReference>
<dbReference type="PATRIC" id="fig|1127699.3.peg.1713"/>
<dbReference type="Gene3D" id="3.40.50.1110">
    <property type="entry name" value="SGNH hydrolase"/>
    <property type="match status" value="1"/>
</dbReference>
<protein>
    <recommendedName>
        <fullName evidence="2">DUF4886 domain-containing protein</fullName>
    </recommendedName>
</protein>
<evidence type="ECO:0000259" key="2">
    <source>
        <dbReference type="Pfam" id="PF16227"/>
    </source>
</evidence>
<keyword evidence="1" id="KW-0732">Signal</keyword>
<dbReference type="SUPFAM" id="SSF52266">
    <property type="entry name" value="SGNH hydrolase"/>
    <property type="match status" value="1"/>
</dbReference>
<gene>
    <name evidence="3" type="ORF">HMPREF9151_01863</name>
</gene>
<feature type="chain" id="PRO_5003954047" description="DUF4886 domain-containing protein" evidence="1">
    <location>
        <begin position="30"/>
        <end position="287"/>
    </location>
</feature>
<feature type="signal peptide" evidence="1">
    <location>
        <begin position="1"/>
        <end position="29"/>
    </location>
</feature>
<sequence length="287" mass="32432">MKQKMQACKRFTLVLILAFCAGFFVQSMAADKILKVLTIGNSFSEDAVEQNLYELAAAKGYRLVLGNMYIGGCSLERHYNNSVNNTPDYAYRKVNADGKRTTVSHYTLEQAVKDEDWDYVSLQQVSHLSGQYETFQPYLDNLLAYLKTRLPKKTKLIWHMTWAYAQNSTHGGFANYGRNQMQMYNAIVKAAKQAKKVVKPAILVPVGTAIQNARTSFVGDNMNRDGFHLDLVMGRYTAACTWFEKLFHTSVVGNPYAPKGLDEQHIRVAQLSAHQAAKHPFRVTTIK</sequence>
<dbReference type="InterPro" id="IPR036514">
    <property type="entry name" value="SGNH_hydro_sf"/>
</dbReference>
<dbReference type="RefSeq" id="WP_009163170.1">
    <property type="nucleotide sequence ID" value="NZ_KB291007.1"/>
</dbReference>
<dbReference type="HOGENOM" id="CLU_081284_0_0_10"/>
<dbReference type="InterPro" id="IPR032616">
    <property type="entry name" value="DUF4886"/>
</dbReference>
<proteinExistence type="predicted"/>
<accession>L1N5G9</accession>
<name>L1N5G9_9BACT</name>
<organism evidence="3 4">
    <name type="scientific">Hoylesella saccharolytica F0055</name>
    <dbReference type="NCBI Taxonomy" id="1127699"/>
    <lineage>
        <taxon>Bacteria</taxon>
        <taxon>Pseudomonadati</taxon>
        <taxon>Bacteroidota</taxon>
        <taxon>Bacteroidia</taxon>
        <taxon>Bacteroidales</taxon>
        <taxon>Prevotellaceae</taxon>
        <taxon>Hoylesella</taxon>
    </lineage>
</organism>
<dbReference type="EMBL" id="AMEP01000108">
    <property type="protein sequence ID" value="EKX98743.1"/>
    <property type="molecule type" value="Genomic_DNA"/>
</dbReference>
<dbReference type="STRING" id="1127699.HMPREF9151_01863"/>